<accession>A0A397VHM6</accession>
<dbReference type="PANTHER" id="PTHR12703:SF4">
    <property type="entry name" value="TRANSMEMBRANE PROTEIN 33"/>
    <property type="match status" value="1"/>
</dbReference>
<gene>
    <name evidence="8" type="ORF">C2G38_2015174</name>
</gene>
<feature type="transmembrane region" description="Helical" evidence="7">
    <location>
        <begin position="187"/>
        <end position="208"/>
    </location>
</feature>
<evidence type="ECO:0000256" key="1">
    <source>
        <dbReference type="ARBA" id="ARBA00004141"/>
    </source>
</evidence>
<feature type="transmembrane region" description="Helical" evidence="7">
    <location>
        <begin position="48"/>
        <end position="67"/>
    </location>
</feature>
<keyword evidence="9" id="KW-1185">Reference proteome</keyword>
<evidence type="ECO:0000313" key="8">
    <source>
        <dbReference type="EMBL" id="RIB20807.1"/>
    </source>
</evidence>
<comment type="caution">
    <text evidence="8">The sequence shown here is derived from an EMBL/GenBank/DDBJ whole genome shotgun (WGS) entry which is preliminary data.</text>
</comment>
<feature type="transmembrane region" description="Helical" evidence="7">
    <location>
        <begin position="88"/>
        <end position="112"/>
    </location>
</feature>
<dbReference type="GO" id="GO:0071786">
    <property type="term" value="P:endoplasmic reticulum tubular network organization"/>
    <property type="evidence" value="ECO:0007669"/>
    <property type="project" value="TreeGrafter"/>
</dbReference>
<reference evidence="8 9" key="1">
    <citation type="submission" date="2018-06" db="EMBL/GenBank/DDBJ databases">
        <title>Comparative genomics reveals the genomic features of Rhizophagus irregularis, R. cerebriforme, R. diaphanum and Gigaspora rosea, and their symbiotic lifestyle signature.</title>
        <authorList>
            <person name="Morin E."/>
            <person name="San Clemente H."/>
            <person name="Chen E.C.H."/>
            <person name="De La Providencia I."/>
            <person name="Hainaut M."/>
            <person name="Kuo A."/>
            <person name="Kohler A."/>
            <person name="Murat C."/>
            <person name="Tang N."/>
            <person name="Roy S."/>
            <person name="Loubradou J."/>
            <person name="Henrissat B."/>
            <person name="Grigoriev I.V."/>
            <person name="Corradi N."/>
            <person name="Roux C."/>
            <person name="Martin F.M."/>
        </authorList>
    </citation>
    <scope>NUCLEOTIDE SEQUENCE [LARGE SCALE GENOMIC DNA]</scope>
    <source>
        <strain evidence="8 9">DAOM 194757</strain>
    </source>
</reference>
<evidence type="ECO:0000313" key="9">
    <source>
        <dbReference type="Proteomes" id="UP000266673"/>
    </source>
</evidence>
<comment type="similarity">
    <text evidence="2">Belongs to the PER33/POM33 family.</text>
</comment>
<dbReference type="EMBL" id="QKWP01000396">
    <property type="protein sequence ID" value="RIB20807.1"/>
    <property type="molecule type" value="Genomic_DNA"/>
</dbReference>
<dbReference type="GO" id="GO:0016020">
    <property type="term" value="C:membrane"/>
    <property type="evidence" value="ECO:0007669"/>
    <property type="project" value="UniProtKB-SubCell"/>
</dbReference>
<dbReference type="GO" id="GO:0005783">
    <property type="term" value="C:endoplasmic reticulum"/>
    <property type="evidence" value="ECO:0007669"/>
    <property type="project" value="TreeGrafter"/>
</dbReference>
<dbReference type="Pfam" id="PF03661">
    <property type="entry name" value="TMEM33_Pom33"/>
    <property type="match status" value="1"/>
</dbReference>
<keyword evidence="3 7" id="KW-0812">Transmembrane</keyword>
<evidence type="ECO:0000256" key="4">
    <source>
        <dbReference type="ARBA" id="ARBA00022989"/>
    </source>
</evidence>
<proteinExistence type="inferred from homology"/>
<evidence type="ECO:0000256" key="3">
    <source>
        <dbReference type="ARBA" id="ARBA00022692"/>
    </source>
</evidence>
<organism evidence="8 9">
    <name type="scientific">Gigaspora rosea</name>
    <dbReference type="NCBI Taxonomy" id="44941"/>
    <lineage>
        <taxon>Eukaryota</taxon>
        <taxon>Fungi</taxon>
        <taxon>Fungi incertae sedis</taxon>
        <taxon>Mucoromycota</taxon>
        <taxon>Glomeromycotina</taxon>
        <taxon>Glomeromycetes</taxon>
        <taxon>Diversisporales</taxon>
        <taxon>Gigasporaceae</taxon>
        <taxon>Gigaspora</taxon>
    </lineage>
</organism>
<evidence type="ECO:0000256" key="5">
    <source>
        <dbReference type="ARBA" id="ARBA00023136"/>
    </source>
</evidence>
<protein>
    <recommendedName>
        <fullName evidence="10">Endoplasmic reticulum protein</fullName>
    </recommendedName>
</protein>
<dbReference type="STRING" id="44941.A0A397VHM6"/>
<name>A0A397VHM6_9GLOM</name>
<evidence type="ECO:0000256" key="2">
    <source>
        <dbReference type="ARBA" id="ARBA00007322"/>
    </source>
</evidence>
<dbReference type="InterPro" id="IPR005344">
    <property type="entry name" value="TMEM33/Pom33"/>
</dbReference>
<evidence type="ECO:0000256" key="6">
    <source>
        <dbReference type="SAM" id="MobiDB-lite"/>
    </source>
</evidence>
<keyword evidence="4 7" id="KW-1133">Transmembrane helix</keyword>
<keyword evidence="5 7" id="KW-0472">Membrane</keyword>
<sequence>MAPQPLANRVGTLIQHPQFIWWCGHCLVFVCFAIHLTYWITFRANEGASYYYTVYLGAMMSYGVVIYKSFGTPAPTWEYFQKINRDENVFYLVLACVWFMNAPVFATLLPYATFSLFHLITYIRQNIIPTFFPSTVPGPSSSHSSSTSSYEQYAVNASKFIQSWVHKNYDTAMRAVSFVEVVVITNVLIWNVLTFHLRFFTLFVYFIFLRMRYHMNSYTQQAFSDVARFLDGLLLPSANHSIHPYVTNLYRQAKSAVIWAGQFQPQSGRFNPQTSNPQSARSQSRAGNTQ</sequence>
<feature type="region of interest" description="Disordered" evidence="6">
    <location>
        <begin position="267"/>
        <end position="290"/>
    </location>
</feature>
<dbReference type="OrthoDB" id="5581259at2759"/>
<dbReference type="Proteomes" id="UP000266673">
    <property type="component" value="Unassembled WGS sequence"/>
</dbReference>
<evidence type="ECO:0000256" key="7">
    <source>
        <dbReference type="SAM" id="Phobius"/>
    </source>
</evidence>
<dbReference type="PANTHER" id="PTHR12703">
    <property type="entry name" value="TRANSMEMBRANE PROTEIN 33"/>
    <property type="match status" value="1"/>
</dbReference>
<dbReference type="GO" id="GO:0061024">
    <property type="term" value="P:membrane organization"/>
    <property type="evidence" value="ECO:0007669"/>
    <property type="project" value="TreeGrafter"/>
</dbReference>
<dbReference type="InterPro" id="IPR051645">
    <property type="entry name" value="PER33/POM33_regulator"/>
</dbReference>
<evidence type="ECO:0008006" key="10">
    <source>
        <dbReference type="Google" id="ProtNLM"/>
    </source>
</evidence>
<feature type="transmembrane region" description="Helical" evidence="7">
    <location>
        <begin position="19"/>
        <end position="42"/>
    </location>
</feature>
<comment type="subcellular location">
    <subcellularLocation>
        <location evidence="1">Membrane</location>
        <topology evidence="1">Multi-pass membrane protein</topology>
    </subcellularLocation>
</comment>
<dbReference type="AlphaFoldDB" id="A0A397VHM6"/>